<dbReference type="EMBL" id="LAZR01040493">
    <property type="protein sequence ID" value="KKL14350.1"/>
    <property type="molecule type" value="Genomic_DNA"/>
</dbReference>
<organism evidence="1">
    <name type="scientific">marine sediment metagenome</name>
    <dbReference type="NCBI Taxonomy" id="412755"/>
    <lineage>
        <taxon>unclassified sequences</taxon>
        <taxon>metagenomes</taxon>
        <taxon>ecological metagenomes</taxon>
    </lineage>
</organism>
<accession>A0A0F9AY68</accession>
<proteinExistence type="predicted"/>
<evidence type="ECO:0000313" key="1">
    <source>
        <dbReference type="EMBL" id="KKL14350.1"/>
    </source>
</evidence>
<sequence>MAGCSSWIGTLYLSALEAAARIPKTNTRISIMAAGIVVRIDFNIELA</sequence>
<name>A0A0F9AY68_9ZZZZ</name>
<comment type="caution">
    <text evidence="1">The sequence shown here is derived from an EMBL/GenBank/DDBJ whole genome shotgun (WGS) entry which is preliminary data.</text>
</comment>
<dbReference type="AlphaFoldDB" id="A0A0F9AY68"/>
<reference evidence="1" key="1">
    <citation type="journal article" date="2015" name="Nature">
        <title>Complex archaea that bridge the gap between prokaryotes and eukaryotes.</title>
        <authorList>
            <person name="Spang A."/>
            <person name="Saw J.H."/>
            <person name="Jorgensen S.L."/>
            <person name="Zaremba-Niedzwiedzka K."/>
            <person name="Martijn J."/>
            <person name="Lind A.E."/>
            <person name="van Eijk R."/>
            <person name="Schleper C."/>
            <person name="Guy L."/>
            <person name="Ettema T.J."/>
        </authorList>
    </citation>
    <scope>NUCLEOTIDE SEQUENCE</scope>
</reference>
<gene>
    <name evidence="1" type="ORF">LCGC14_2516580</name>
</gene>
<protein>
    <submittedName>
        <fullName evidence="1">Uncharacterized protein</fullName>
    </submittedName>
</protein>